<dbReference type="GO" id="GO:0003700">
    <property type="term" value="F:DNA-binding transcription factor activity"/>
    <property type="evidence" value="ECO:0007669"/>
    <property type="project" value="InterPro"/>
</dbReference>
<evidence type="ECO:0000259" key="4">
    <source>
        <dbReference type="PROSITE" id="PS01124"/>
    </source>
</evidence>
<dbReference type="EMBL" id="ADMC01000025">
    <property type="protein sequence ID" value="EHP46497.1"/>
    <property type="molecule type" value="Genomic_DNA"/>
</dbReference>
<dbReference type="PANTHER" id="PTHR43280:SF32">
    <property type="entry name" value="TRANSCRIPTIONAL REGULATORY PROTEIN"/>
    <property type="match status" value="1"/>
</dbReference>
<dbReference type="Pfam" id="PF12833">
    <property type="entry name" value="HTH_18"/>
    <property type="match status" value="1"/>
</dbReference>
<accession>H1DI85</accession>
<sequence length="313" mass="36130">MNELFLSEDLWQTFIIEENFQRRRMPYADLKRNFIVGPEIKGSLLEMYKNPCRLKAGIFVLCLQGELKAAIHGNLWEIRKNDFIGIMPGSVIQYYQQSADLRICFVAFSSSVMESMNFQQLTIDFVSVMQENPVLSLEEKTATWFKDYFHLLARANGLVKDNLPLEIVKNILQSLLCGVDFLYTSHSWSKQILSRGEEIYRDVLRAVRQHYCKEHSVIFYANLLSISPQHLGATVRRVSGYTFSDILAGIVITDAKAQLRSTEFSIQEIAYSLGFRNTSFFGKYFKRYVGISPQKYREGTEPKNERLGAAENY</sequence>
<keyword evidence="1" id="KW-0805">Transcription regulation</keyword>
<dbReference type="PATRIC" id="fig|742817.3.peg.2262"/>
<gene>
    <name evidence="5" type="ORF">HMPREF9449_02114</name>
</gene>
<comment type="caution">
    <text evidence="5">The sequence shown here is derived from an EMBL/GenBank/DDBJ whole genome shotgun (WGS) entry which is preliminary data.</text>
</comment>
<evidence type="ECO:0000313" key="6">
    <source>
        <dbReference type="Proteomes" id="UP000004892"/>
    </source>
</evidence>
<evidence type="ECO:0000256" key="3">
    <source>
        <dbReference type="ARBA" id="ARBA00023163"/>
    </source>
</evidence>
<dbReference type="Proteomes" id="UP000004892">
    <property type="component" value="Unassembled WGS sequence"/>
</dbReference>
<dbReference type="HOGENOM" id="CLU_000445_88_2_10"/>
<evidence type="ECO:0000256" key="2">
    <source>
        <dbReference type="ARBA" id="ARBA00023125"/>
    </source>
</evidence>
<dbReference type="InterPro" id="IPR018060">
    <property type="entry name" value="HTH_AraC"/>
</dbReference>
<dbReference type="PRINTS" id="PR00032">
    <property type="entry name" value="HTHARAC"/>
</dbReference>
<keyword evidence="3" id="KW-0804">Transcription</keyword>
<dbReference type="AlphaFoldDB" id="H1DI85"/>
<evidence type="ECO:0000313" key="5">
    <source>
        <dbReference type="EMBL" id="EHP46497.1"/>
    </source>
</evidence>
<dbReference type="SUPFAM" id="SSF46689">
    <property type="entry name" value="Homeodomain-like"/>
    <property type="match status" value="1"/>
</dbReference>
<dbReference type="SUPFAM" id="SSF51215">
    <property type="entry name" value="Regulatory protein AraC"/>
    <property type="match status" value="1"/>
</dbReference>
<evidence type="ECO:0000256" key="1">
    <source>
        <dbReference type="ARBA" id="ARBA00023015"/>
    </source>
</evidence>
<dbReference type="Gene3D" id="1.10.10.60">
    <property type="entry name" value="Homeodomain-like"/>
    <property type="match status" value="1"/>
</dbReference>
<keyword evidence="6" id="KW-1185">Reference proteome</keyword>
<dbReference type="InterPro" id="IPR009057">
    <property type="entry name" value="Homeodomain-like_sf"/>
</dbReference>
<dbReference type="GeneID" id="98069668"/>
<dbReference type="PROSITE" id="PS01124">
    <property type="entry name" value="HTH_ARAC_FAMILY_2"/>
    <property type="match status" value="1"/>
</dbReference>
<dbReference type="eggNOG" id="COG2207">
    <property type="taxonomic scope" value="Bacteria"/>
</dbReference>
<proteinExistence type="predicted"/>
<protein>
    <recommendedName>
        <fullName evidence="4">HTH araC/xylS-type domain-containing protein</fullName>
    </recommendedName>
</protein>
<dbReference type="RefSeq" id="WP_009137261.1">
    <property type="nucleotide sequence ID" value="NZ_JH594596.1"/>
</dbReference>
<organism evidence="5 6">
    <name type="scientific">Odoribacter laneus YIT 12061</name>
    <dbReference type="NCBI Taxonomy" id="742817"/>
    <lineage>
        <taxon>Bacteria</taxon>
        <taxon>Pseudomonadati</taxon>
        <taxon>Bacteroidota</taxon>
        <taxon>Bacteroidia</taxon>
        <taxon>Bacteroidales</taxon>
        <taxon>Odoribacteraceae</taxon>
        <taxon>Odoribacter</taxon>
    </lineage>
</organism>
<dbReference type="GO" id="GO:0043565">
    <property type="term" value="F:sequence-specific DNA binding"/>
    <property type="evidence" value="ECO:0007669"/>
    <property type="project" value="InterPro"/>
</dbReference>
<dbReference type="InterPro" id="IPR037923">
    <property type="entry name" value="HTH-like"/>
</dbReference>
<dbReference type="InterPro" id="IPR020449">
    <property type="entry name" value="Tscrpt_reg_AraC-type_HTH"/>
</dbReference>
<dbReference type="STRING" id="742817.HMPREF9449_02114"/>
<reference evidence="5 6" key="1">
    <citation type="submission" date="2012-01" db="EMBL/GenBank/DDBJ databases">
        <title>The Genome Sequence of Odoribacter laneus YIT 12061.</title>
        <authorList>
            <consortium name="The Broad Institute Genome Sequencing Platform"/>
            <person name="Earl A."/>
            <person name="Ward D."/>
            <person name="Feldgarden M."/>
            <person name="Gevers D."/>
            <person name="Morotomi M."/>
            <person name="Young S.K."/>
            <person name="Zeng Q."/>
            <person name="Gargeya S."/>
            <person name="Fitzgerald M."/>
            <person name="Haas B."/>
            <person name="Abouelleil A."/>
            <person name="Alvarado L."/>
            <person name="Arachchi H.M."/>
            <person name="Berlin A."/>
            <person name="Chapman S.B."/>
            <person name="Gearin G."/>
            <person name="Goldberg J."/>
            <person name="Griggs A."/>
            <person name="Gujja S."/>
            <person name="Hansen M."/>
            <person name="Heiman D."/>
            <person name="Howarth C."/>
            <person name="Larimer J."/>
            <person name="Lui A."/>
            <person name="MacDonald P.J.P."/>
            <person name="McCowen C."/>
            <person name="Montmayeur A."/>
            <person name="Murphy C."/>
            <person name="Neiman D."/>
            <person name="Pearson M."/>
            <person name="Priest M."/>
            <person name="Roberts A."/>
            <person name="Saif S."/>
            <person name="Shea T."/>
            <person name="Sisk P."/>
            <person name="Stolte C."/>
            <person name="Sykes S."/>
            <person name="Wortman J."/>
            <person name="Nusbaum C."/>
            <person name="Birren B."/>
        </authorList>
    </citation>
    <scope>NUCLEOTIDE SEQUENCE [LARGE SCALE GENOMIC DNA]</scope>
    <source>
        <strain evidence="5 6">YIT 12061</strain>
    </source>
</reference>
<dbReference type="SMART" id="SM00342">
    <property type="entry name" value="HTH_ARAC"/>
    <property type="match status" value="1"/>
</dbReference>
<feature type="domain" description="HTH araC/xylS-type" evidence="4">
    <location>
        <begin position="201"/>
        <end position="299"/>
    </location>
</feature>
<name>H1DI85_9BACT</name>
<dbReference type="PANTHER" id="PTHR43280">
    <property type="entry name" value="ARAC-FAMILY TRANSCRIPTIONAL REGULATOR"/>
    <property type="match status" value="1"/>
</dbReference>
<keyword evidence="2" id="KW-0238">DNA-binding</keyword>